<dbReference type="InterPro" id="IPR050396">
    <property type="entry name" value="Glycosyltr_51/Transpeptidase"/>
</dbReference>
<comment type="catalytic activity">
    <reaction evidence="13">
        <text>[GlcNAc-(1-&gt;4)-Mur2Ac(oyl-L-Ala-gamma-D-Glu-L-Lys-D-Ala-D-Ala)](n)-di-trans,octa-cis-undecaprenyl diphosphate + beta-D-GlcNAc-(1-&gt;4)-Mur2Ac(oyl-L-Ala-gamma-D-Glu-L-Lys-D-Ala-D-Ala)-di-trans,octa-cis-undecaprenyl diphosphate = [GlcNAc-(1-&gt;4)-Mur2Ac(oyl-L-Ala-gamma-D-Glu-L-Lys-D-Ala-D-Ala)](n+1)-di-trans,octa-cis-undecaprenyl diphosphate + di-trans,octa-cis-undecaprenyl diphosphate + H(+)</text>
        <dbReference type="Rhea" id="RHEA:23708"/>
        <dbReference type="Rhea" id="RHEA-COMP:9602"/>
        <dbReference type="Rhea" id="RHEA-COMP:9603"/>
        <dbReference type="ChEBI" id="CHEBI:15378"/>
        <dbReference type="ChEBI" id="CHEBI:58405"/>
        <dbReference type="ChEBI" id="CHEBI:60033"/>
        <dbReference type="ChEBI" id="CHEBI:78435"/>
        <dbReference type="EC" id="2.4.99.28"/>
    </reaction>
</comment>
<gene>
    <name evidence="18" type="primary">mrcA</name>
    <name evidence="18" type="ORF">PGLFYP46_00453</name>
</gene>
<keyword evidence="15" id="KW-0812">Transmembrane</keyword>
<evidence type="ECO:0000256" key="14">
    <source>
        <dbReference type="SAM" id="MobiDB-lite"/>
    </source>
</evidence>
<evidence type="ECO:0000256" key="10">
    <source>
        <dbReference type="ARBA" id="ARBA00023268"/>
    </source>
</evidence>
<comment type="similarity">
    <text evidence="2">In the N-terminal section; belongs to the glycosyltransferase 51 family.</text>
</comment>
<feature type="transmembrane region" description="Helical" evidence="15">
    <location>
        <begin position="20"/>
        <end position="46"/>
    </location>
</feature>
<accession>A0A6N3CQX8</accession>
<evidence type="ECO:0000256" key="12">
    <source>
        <dbReference type="ARBA" id="ARBA00034000"/>
    </source>
</evidence>
<feature type="domain" description="Glycosyl transferase family 51" evidence="17">
    <location>
        <begin position="72"/>
        <end position="235"/>
    </location>
</feature>
<dbReference type="PANTHER" id="PTHR32282:SF33">
    <property type="entry name" value="PEPTIDOGLYCAN GLYCOSYLTRANSFERASE"/>
    <property type="match status" value="1"/>
</dbReference>
<dbReference type="FunFam" id="1.10.3810.10:FF:000001">
    <property type="entry name" value="Penicillin-binding protein 1A"/>
    <property type="match status" value="1"/>
</dbReference>
<dbReference type="SUPFAM" id="SSF56601">
    <property type="entry name" value="beta-lactamase/transpeptidase-like"/>
    <property type="match status" value="1"/>
</dbReference>
<evidence type="ECO:0000256" key="9">
    <source>
        <dbReference type="ARBA" id="ARBA00022984"/>
    </source>
</evidence>
<keyword evidence="9" id="KW-0573">Peptidoglycan synthesis</keyword>
<dbReference type="Gene3D" id="1.10.3810.10">
    <property type="entry name" value="Biosynthetic peptidoglycan transglycosylase-like"/>
    <property type="match status" value="1"/>
</dbReference>
<dbReference type="Pfam" id="PF00912">
    <property type="entry name" value="Transgly"/>
    <property type="match status" value="1"/>
</dbReference>
<dbReference type="AlphaFoldDB" id="A0A6N3CQX8"/>
<evidence type="ECO:0000256" key="4">
    <source>
        <dbReference type="ARBA" id="ARBA00022670"/>
    </source>
</evidence>
<keyword evidence="15" id="KW-1133">Transmembrane helix</keyword>
<evidence type="ECO:0000256" key="15">
    <source>
        <dbReference type="SAM" id="Phobius"/>
    </source>
</evidence>
<evidence type="ECO:0000256" key="13">
    <source>
        <dbReference type="ARBA" id="ARBA00049902"/>
    </source>
</evidence>
<keyword evidence="11" id="KW-0961">Cell wall biogenesis/degradation</keyword>
<protein>
    <submittedName>
        <fullName evidence="18">Penicillin-binding protein 1A</fullName>
    </submittedName>
</protein>
<dbReference type="InterPro" id="IPR023346">
    <property type="entry name" value="Lysozyme-like_dom_sf"/>
</dbReference>
<feature type="region of interest" description="Disordered" evidence="14">
    <location>
        <begin position="925"/>
        <end position="964"/>
    </location>
</feature>
<feature type="domain" description="Penicillin-binding protein transpeptidase" evidence="16">
    <location>
        <begin position="518"/>
        <end position="744"/>
    </location>
</feature>
<dbReference type="SUPFAM" id="SSF53955">
    <property type="entry name" value="Lysozyme-like"/>
    <property type="match status" value="1"/>
</dbReference>
<evidence type="ECO:0000256" key="11">
    <source>
        <dbReference type="ARBA" id="ARBA00023316"/>
    </source>
</evidence>
<evidence type="ECO:0000256" key="6">
    <source>
        <dbReference type="ARBA" id="ARBA00022679"/>
    </source>
</evidence>
<dbReference type="RefSeq" id="WP_156702427.1">
    <property type="nucleotide sequence ID" value="NZ_CACRUP010000023.1"/>
</dbReference>
<keyword evidence="10" id="KW-0511">Multifunctional enzyme</keyword>
<evidence type="ECO:0000259" key="17">
    <source>
        <dbReference type="Pfam" id="PF00912"/>
    </source>
</evidence>
<evidence type="ECO:0000256" key="1">
    <source>
        <dbReference type="ARBA" id="ARBA00007090"/>
    </source>
</evidence>
<dbReference type="InterPro" id="IPR001460">
    <property type="entry name" value="PCN-bd_Tpept"/>
</dbReference>
<proteinExistence type="inferred from homology"/>
<keyword evidence="15" id="KW-0472">Membrane</keyword>
<keyword evidence="5" id="KW-0328">Glycosyltransferase</keyword>
<dbReference type="GO" id="GO:0006508">
    <property type="term" value="P:proteolysis"/>
    <property type="evidence" value="ECO:0007669"/>
    <property type="project" value="UniProtKB-KW"/>
</dbReference>
<dbReference type="GO" id="GO:0008360">
    <property type="term" value="P:regulation of cell shape"/>
    <property type="evidence" value="ECO:0007669"/>
    <property type="project" value="UniProtKB-KW"/>
</dbReference>
<comment type="catalytic activity">
    <reaction evidence="12">
        <text>Preferential cleavage: (Ac)2-L-Lys-D-Ala-|-D-Ala. Also transpeptidation of peptidyl-alanyl moieties that are N-acyl substituents of D-alanine.</text>
        <dbReference type="EC" id="3.4.16.4"/>
    </reaction>
</comment>
<evidence type="ECO:0000313" key="18">
    <source>
        <dbReference type="EMBL" id="VYU18262.1"/>
    </source>
</evidence>
<keyword evidence="7" id="KW-0378">Hydrolase</keyword>
<evidence type="ECO:0000256" key="2">
    <source>
        <dbReference type="ARBA" id="ARBA00007739"/>
    </source>
</evidence>
<dbReference type="GO" id="GO:0008955">
    <property type="term" value="F:peptidoglycan glycosyltransferase activity"/>
    <property type="evidence" value="ECO:0007669"/>
    <property type="project" value="UniProtKB-EC"/>
</dbReference>
<evidence type="ECO:0000256" key="3">
    <source>
        <dbReference type="ARBA" id="ARBA00022645"/>
    </source>
</evidence>
<comment type="similarity">
    <text evidence="1">In the C-terminal section; belongs to the transpeptidase family.</text>
</comment>
<keyword evidence="4" id="KW-0645">Protease</keyword>
<evidence type="ECO:0000256" key="5">
    <source>
        <dbReference type="ARBA" id="ARBA00022676"/>
    </source>
</evidence>
<dbReference type="GO" id="GO:0009252">
    <property type="term" value="P:peptidoglycan biosynthetic process"/>
    <property type="evidence" value="ECO:0007669"/>
    <property type="project" value="UniProtKB-KW"/>
</dbReference>
<evidence type="ECO:0000256" key="7">
    <source>
        <dbReference type="ARBA" id="ARBA00022801"/>
    </source>
</evidence>
<organism evidence="18">
    <name type="scientific">Peptoniphilus gorbachii</name>
    <dbReference type="NCBI Taxonomy" id="411567"/>
    <lineage>
        <taxon>Bacteria</taxon>
        <taxon>Bacillati</taxon>
        <taxon>Bacillota</taxon>
        <taxon>Tissierellia</taxon>
        <taxon>Tissierellales</taxon>
        <taxon>Peptoniphilaceae</taxon>
        <taxon>Peptoniphilus</taxon>
    </lineage>
</organism>
<dbReference type="Gene3D" id="3.40.710.10">
    <property type="entry name" value="DD-peptidase/beta-lactamase superfamily"/>
    <property type="match status" value="1"/>
</dbReference>
<keyword evidence="3" id="KW-0121">Carboxypeptidase</keyword>
<dbReference type="GO" id="GO:0071555">
    <property type="term" value="P:cell wall organization"/>
    <property type="evidence" value="ECO:0007669"/>
    <property type="project" value="UniProtKB-KW"/>
</dbReference>
<reference evidence="18" key="1">
    <citation type="submission" date="2019-11" db="EMBL/GenBank/DDBJ databases">
        <authorList>
            <person name="Feng L."/>
        </authorList>
    </citation>
    <scope>NUCLEOTIDE SEQUENCE</scope>
    <source>
        <strain evidence="18">PgorbachiiLFYP46</strain>
    </source>
</reference>
<dbReference type="InterPro" id="IPR012338">
    <property type="entry name" value="Beta-lactam/transpept-like"/>
</dbReference>
<evidence type="ECO:0000259" key="16">
    <source>
        <dbReference type="Pfam" id="PF00905"/>
    </source>
</evidence>
<evidence type="ECO:0000256" key="8">
    <source>
        <dbReference type="ARBA" id="ARBA00022960"/>
    </source>
</evidence>
<dbReference type="PANTHER" id="PTHR32282">
    <property type="entry name" value="BINDING PROTEIN TRANSPEPTIDASE, PUTATIVE-RELATED"/>
    <property type="match status" value="1"/>
</dbReference>
<name>A0A6N3CQX8_9FIRM</name>
<dbReference type="EMBL" id="CACRUP010000023">
    <property type="protein sequence ID" value="VYU18262.1"/>
    <property type="molecule type" value="Genomic_DNA"/>
</dbReference>
<dbReference type="GO" id="GO:0009002">
    <property type="term" value="F:serine-type D-Ala-D-Ala carboxypeptidase activity"/>
    <property type="evidence" value="ECO:0007669"/>
    <property type="project" value="UniProtKB-EC"/>
</dbReference>
<feature type="compositionally biased region" description="Basic residues" evidence="14">
    <location>
        <begin position="939"/>
        <end position="950"/>
    </location>
</feature>
<dbReference type="GO" id="GO:0008658">
    <property type="term" value="F:penicillin binding"/>
    <property type="evidence" value="ECO:0007669"/>
    <property type="project" value="InterPro"/>
</dbReference>
<sequence length="964" mass="109705">MKNFAHFKNNFKNLEKIQKIKIGLLILLLIFVLIISLFSALIISIISKTPATDLNNLSSSFNQSSYIYSKEGNLIEKIESLEYRTLVDIDDIPDNVKNAFVAIEDHRFYKHKGLDPIGIMSSIAANIKSRSLLRGGSTITQQLVRSVYLTNQKTLGRKIQEAYLSLRVEDVLDKNEILEAYLNRINLGQGAYGIEAAAQTYFSKDAVDLNIAEAALLAGIPKSPTNYSPFKSVPEEYLKDDFKIIGTREIDGKDLYMVLNDDAFKRQRIVLMRMHELGYIDDKDYEKAKNYDIVSALNPRNFKNHTMSTYSTDYIKKEASRYLADFYKTSLEEGEHKLFTGGYKVYSTIDENIQKDLENKYENFKNFLLNRSSSGGSRMLNLNFDAGNNIIFGDEILYFHRNNILDENFNLVIPKSSYSISSHGDLKIKSLYFKDLGQKIDIIDAYVIDNNKILNTFEIGGLKIEEGAGELKNNYLIIDGSYLKDYPDFYKIENDKLIISNKYFDFNPNPLMQPQSAMIVVNNDTGFVEGIIGGLDVRTKNAKILNRATDSYRQPGSALTPLTVYLPALMKGKTLGDVYDDVPRTYDGMFWPHNYYDSFKGLMTIRLAMENSSNVIAADLLNEIGKDKALDVLKKFEIIKEDGNDYFINQRENKKKNDENLESLALGNMQVGLSLYDLSKMYQTISNEGVYKEETAILKIEDPSGNIIIDNSNKEKKLFDHKISHLLKDAFISNGTRGNASGTSIGNSETGAYLGQNKTNSDYFLNAFNKNHTISLWIGADSPKISLSSDKSSAVELFNRMAKNLSKDEKFDEDPSYIVTRNISSKSGKLATKMSNYAGASYREKFISGTEPSEQDDLFKKYLICKDSNKLATQFCPSESVLYTVRFERKDKYDAKDHYGIYPDDYMTVPKEHCDVHTREWYNEFGEDEEDNSSNNKYIKTKKSSKHDKSKKSSDKIKTSKKRK</sequence>
<keyword evidence="6" id="KW-0808">Transferase</keyword>
<dbReference type="InterPro" id="IPR036950">
    <property type="entry name" value="PBP_transglycosylase"/>
</dbReference>
<keyword evidence="8" id="KW-0133">Cell shape</keyword>
<dbReference type="InterPro" id="IPR001264">
    <property type="entry name" value="Glyco_trans_51"/>
</dbReference>
<dbReference type="Pfam" id="PF00905">
    <property type="entry name" value="Transpeptidase"/>
    <property type="match status" value="1"/>
</dbReference>